<dbReference type="InterPro" id="IPR029068">
    <property type="entry name" value="Glyas_Bleomycin-R_OHBP_Dase"/>
</dbReference>
<protein>
    <recommendedName>
        <fullName evidence="2">Aldoketomutase</fullName>
    </recommendedName>
    <alternativeName>
        <fullName evidence="1">Ketone-aldehyde mutase</fullName>
    </alternativeName>
    <alternativeName>
        <fullName evidence="3">Methylglyoxalase</fullName>
    </alternativeName>
    <alternativeName>
        <fullName evidence="4">S-D-lactoylglutathione methylglyoxal lyase</fullName>
    </alternativeName>
</protein>
<feature type="domain" description="VOC" evidence="5">
    <location>
        <begin position="3"/>
        <end position="124"/>
    </location>
</feature>
<dbReference type="Gene3D" id="3.10.180.10">
    <property type="entry name" value="2,3-Dihydroxybiphenyl 1,2-Dioxygenase, domain 1"/>
    <property type="match status" value="1"/>
</dbReference>
<gene>
    <name evidence="6" type="ORF">H8693_10105</name>
</gene>
<dbReference type="GO" id="GO:0019243">
    <property type="term" value="P:methylglyoxal catabolic process to D-lactate via S-lactoyl-glutathione"/>
    <property type="evidence" value="ECO:0007669"/>
    <property type="project" value="TreeGrafter"/>
</dbReference>
<dbReference type="InterPro" id="IPR004360">
    <property type="entry name" value="Glyas_Fos-R_dOase_dom"/>
</dbReference>
<evidence type="ECO:0000256" key="4">
    <source>
        <dbReference type="ARBA" id="ARBA00033298"/>
    </source>
</evidence>
<dbReference type="PANTHER" id="PTHR46036">
    <property type="entry name" value="LACTOYLGLUTATHIONE LYASE"/>
    <property type="match status" value="1"/>
</dbReference>
<evidence type="ECO:0000256" key="1">
    <source>
        <dbReference type="ARBA" id="ARBA00030291"/>
    </source>
</evidence>
<dbReference type="Pfam" id="PF00903">
    <property type="entry name" value="Glyoxalase"/>
    <property type="match status" value="1"/>
</dbReference>
<dbReference type="Proteomes" id="UP000617951">
    <property type="component" value="Unassembled WGS sequence"/>
</dbReference>
<dbReference type="RefSeq" id="WP_249280873.1">
    <property type="nucleotide sequence ID" value="NZ_JACRSS010000006.1"/>
</dbReference>
<evidence type="ECO:0000313" key="7">
    <source>
        <dbReference type="Proteomes" id="UP000617951"/>
    </source>
</evidence>
<dbReference type="GO" id="GO:0004462">
    <property type="term" value="F:lactoylglutathione lyase activity"/>
    <property type="evidence" value="ECO:0007669"/>
    <property type="project" value="TreeGrafter"/>
</dbReference>
<dbReference type="AlphaFoldDB" id="A0A926DK85"/>
<evidence type="ECO:0000259" key="5">
    <source>
        <dbReference type="PROSITE" id="PS51819"/>
    </source>
</evidence>
<dbReference type="GO" id="GO:0005737">
    <property type="term" value="C:cytoplasm"/>
    <property type="evidence" value="ECO:0007669"/>
    <property type="project" value="TreeGrafter"/>
</dbReference>
<dbReference type="EMBL" id="JACRSS010000006">
    <property type="protein sequence ID" value="MBC8539277.1"/>
    <property type="molecule type" value="Genomic_DNA"/>
</dbReference>
<dbReference type="InterPro" id="IPR037523">
    <property type="entry name" value="VOC_core"/>
</dbReference>
<accession>A0A926DK85</accession>
<keyword evidence="7" id="KW-1185">Reference proteome</keyword>
<name>A0A926DK85_9FIRM</name>
<sequence length="124" mass="14508">MVRFYHCNHSVLDIERSCAFYAEQFGLRVMRQLTAYEGALRLAFLGNDASDFRLELTWNRDRKTPYALGEKEFHVAFYTDSYDALLQKHKAAGIVVLEEPELRLYFVEDPDGYRVEVVELPVRP</sequence>
<dbReference type="PANTHER" id="PTHR46036:SF5">
    <property type="entry name" value="LACTOYLGLUTATHIONE LYASE"/>
    <property type="match status" value="1"/>
</dbReference>
<reference evidence="6" key="1">
    <citation type="submission" date="2020-08" db="EMBL/GenBank/DDBJ databases">
        <title>Genome public.</title>
        <authorList>
            <person name="Liu C."/>
            <person name="Sun Q."/>
        </authorList>
    </citation>
    <scope>NUCLEOTIDE SEQUENCE</scope>
    <source>
        <strain evidence="6">NSJ-63</strain>
    </source>
</reference>
<dbReference type="SUPFAM" id="SSF54593">
    <property type="entry name" value="Glyoxalase/Bleomycin resistance protein/Dihydroxybiphenyl dioxygenase"/>
    <property type="match status" value="1"/>
</dbReference>
<evidence type="ECO:0000313" key="6">
    <source>
        <dbReference type="EMBL" id="MBC8539277.1"/>
    </source>
</evidence>
<organism evidence="6 7">
    <name type="scientific">Guopingia tenuis</name>
    <dbReference type="NCBI Taxonomy" id="2763656"/>
    <lineage>
        <taxon>Bacteria</taxon>
        <taxon>Bacillati</taxon>
        <taxon>Bacillota</taxon>
        <taxon>Clostridia</taxon>
        <taxon>Christensenellales</taxon>
        <taxon>Christensenellaceae</taxon>
        <taxon>Guopingia</taxon>
    </lineage>
</organism>
<comment type="caution">
    <text evidence="6">The sequence shown here is derived from an EMBL/GenBank/DDBJ whole genome shotgun (WGS) entry which is preliminary data.</text>
</comment>
<proteinExistence type="predicted"/>
<dbReference type="PROSITE" id="PS51819">
    <property type="entry name" value="VOC"/>
    <property type="match status" value="1"/>
</dbReference>
<evidence type="ECO:0000256" key="2">
    <source>
        <dbReference type="ARBA" id="ARBA00030892"/>
    </source>
</evidence>
<evidence type="ECO:0000256" key="3">
    <source>
        <dbReference type="ARBA" id="ARBA00032460"/>
    </source>
</evidence>